<evidence type="ECO:0000313" key="6">
    <source>
        <dbReference type="EMBL" id="VVC30165.1"/>
    </source>
</evidence>
<dbReference type="InterPro" id="IPR052286">
    <property type="entry name" value="Wnt_signaling_inhibitor"/>
</dbReference>
<dbReference type="PANTHER" id="PTHR24364:SF18">
    <property type="entry name" value="LP06937P"/>
    <property type="match status" value="1"/>
</dbReference>
<organism evidence="6 7">
    <name type="scientific">Cinara cedri</name>
    <dbReference type="NCBI Taxonomy" id="506608"/>
    <lineage>
        <taxon>Eukaryota</taxon>
        <taxon>Metazoa</taxon>
        <taxon>Ecdysozoa</taxon>
        <taxon>Arthropoda</taxon>
        <taxon>Hexapoda</taxon>
        <taxon>Insecta</taxon>
        <taxon>Pterygota</taxon>
        <taxon>Neoptera</taxon>
        <taxon>Paraneoptera</taxon>
        <taxon>Hemiptera</taxon>
        <taxon>Sternorrhyncha</taxon>
        <taxon>Aphidomorpha</taxon>
        <taxon>Aphidoidea</taxon>
        <taxon>Aphididae</taxon>
        <taxon>Lachninae</taxon>
        <taxon>Cinara</taxon>
    </lineage>
</organism>
<dbReference type="EMBL" id="CABPRJ010000507">
    <property type="protein sequence ID" value="VVC30165.1"/>
    <property type="molecule type" value="Genomic_DNA"/>
</dbReference>
<dbReference type="Proteomes" id="UP000325440">
    <property type="component" value="Unassembled WGS sequence"/>
</dbReference>
<dbReference type="Gene3D" id="3.80.10.10">
    <property type="entry name" value="Ribonuclease Inhibitor"/>
    <property type="match status" value="1"/>
</dbReference>
<name>A0A5E4MFB5_9HEMI</name>
<evidence type="ECO:0000256" key="2">
    <source>
        <dbReference type="ARBA" id="ARBA00022729"/>
    </source>
</evidence>
<dbReference type="GO" id="GO:0016020">
    <property type="term" value="C:membrane"/>
    <property type="evidence" value="ECO:0007669"/>
    <property type="project" value="TreeGrafter"/>
</dbReference>
<gene>
    <name evidence="6" type="ORF">CINCED_3A019460</name>
</gene>
<accession>A0A5E4MFB5</accession>
<dbReference type="Pfam" id="PF13855">
    <property type="entry name" value="LRR_8"/>
    <property type="match status" value="1"/>
</dbReference>
<feature type="signal peptide" evidence="5">
    <location>
        <begin position="1"/>
        <end position="31"/>
    </location>
</feature>
<evidence type="ECO:0000256" key="3">
    <source>
        <dbReference type="ARBA" id="ARBA00022737"/>
    </source>
</evidence>
<dbReference type="AlphaFoldDB" id="A0A5E4MFB5"/>
<reference evidence="6 7" key="1">
    <citation type="submission" date="2019-08" db="EMBL/GenBank/DDBJ databases">
        <authorList>
            <person name="Alioto T."/>
            <person name="Alioto T."/>
            <person name="Gomez Garrido J."/>
        </authorList>
    </citation>
    <scope>NUCLEOTIDE SEQUENCE [LARGE SCALE GENOMIC DNA]</scope>
</reference>
<dbReference type="PANTHER" id="PTHR24364">
    <property type="entry name" value="LP06937P"/>
    <property type="match status" value="1"/>
</dbReference>
<dbReference type="SMART" id="SM00369">
    <property type="entry name" value="LRR_TYP"/>
    <property type="match status" value="3"/>
</dbReference>
<protein>
    <submittedName>
        <fullName evidence="6">Leucine-rich repeat,Leucine-rich repeat domain, L domain-like,Leucine-rich repeat, typical subtype</fullName>
    </submittedName>
</protein>
<dbReference type="InterPro" id="IPR001611">
    <property type="entry name" value="Leu-rich_rpt"/>
</dbReference>
<keyword evidence="4" id="KW-1133">Transmembrane helix</keyword>
<keyword evidence="3" id="KW-0677">Repeat</keyword>
<keyword evidence="4" id="KW-0812">Transmembrane</keyword>
<keyword evidence="1" id="KW-0433">Leucine-rich repeat</keyword>
<evidence type="ECO:0000256" key="5">
    <source>
        <dbReference type="SAM" id="SignalP"/>
    </source>
</evidence>
<keyword evidence="2 5" id="KW-0732">Signal</keyword>
<feature type="chain" id="PRO_5022881350" evidence="5">
    <location>
        <begin position="32"/>
        <end position="406"/>
    </location>
</feature>
<evidence type="ECO:0000256" key="4">
    <source>
        <dbReference type="SAM" id="Phobius"/>
    </source>
</evidence>
<proteinExistence type="predicted"/>
<sequence>MIEFAYIANSITATTTVVAVALVLCLPAAMCEPTKCTKPELKQCYCGKTTYDRQELYAVNCTGTSLSTTRSLEALTNLPDETEVLIFTGNNLHELPCNVFGDNVNLSQKLRFVDMSNNNIKVIKGKSYHHVLAVERLILNNNNIGLDGIGFHHPRVFSNFVSLVELHLTSAFADNGVANISTDLYEVFQNSNLTRLAKLHLEHNKISSIKEPRVFCPLSNLLDLHLSNNLLTGIHFDISCMSHLRFIDLESNRIRGFHEEDLAILDSAAVRSKLNNSTFAVDLTFNPFSCGCNIEIIYNWKRNTNVIVRNGDLIVCRQDVLGNPLDPYADYHKFNCPIHTTLVDHNHEGHTMVILFVFGAVILFLGAVLYVSRFGLKRFRPEFNTSSRKIHYTTIDKCEEQEIQYV</sequence>
<evidence type="ECO:0000313" key="7">
    <source>
        <dbReference type="Proteomes" id="UP000325440"/>
    </source>
</evidence>
<evidence type="ECO:0000256" key="1">
    <source>
        <dbReference type="ARBA" id="ARBA00022614"/>
    </source>
</evidence>
<feature type="transmembrane region" description="Helical" evidence="4">
    <location>
        <begin position="352"/>
        <end position="371"/>
    </location>
</feature>
<dbReference type="InterPro" id="IPR032675">
    <property type="entry name" value="LRR_dom_sf"/>
</dbReference>
<dbReference type="SUPFAM" id="SSF52058">
    <property type="entry name" value="L domain-like"/>
    <property type="match status" value="1"/>
</dbReference>
<dbReference type="InterPro" id="IPR003591">
    <property type="entry name" value="Leu-rich_rpt_typical-subtyp"/>
</dbReference>
<keyword evidence="4" id="KW-0472">Membrane</keyword>
<keyword evidence="7" id="KW-1185">Reference proteome</keyword>
<dbReference type="OrthoDB" id="8861968at2759"/>